<gene>
    <name evidence="9" type="ORF">EGW08_020881</name>
</gene>
<dbReference type="SMART" id="SM01206">
    <property type="entry name" value="Fibrillarin"/>
    <property type="match status" value="1"/>
</dbReference>
<dbReference type="PANTHER" id="PTHR10335">
    <property type="entry name" value="RRNA 2-O-METHYLTRANSFERASE FIBRILLARIN"/>
    <property type="match status" value="1"/>
</dbReference>
<keyword evidence="4" id="KW-0489">Methyltransferase</keyword>
<evidence type="ECO:0000256" key="4">
    <source>
        <dbReference type="ARBA" id="ARBA00022603"/>
    </source>
</evidence>
<comment type="caution">
    <text evidence="9">The sequence shown here is derived from an EMBL/GenBank/DDBJ whole genome shotgun (WGS) entry which is preliminary data.</text>
</comment>
<dbReference type="GO" id="GO:0031428">
    <property type="term" value="C:box C/D methylation guide snoRNP complex"/>
    <property type="evidence" value="ECO:0007669"/>
    <property type="project" value="TreeGrafter"/>
</dbReference>
<comment type="catalytic activity">
    <reaction evidence="8">
        <text>L-glutaminyl-[histone H2A] + S-adenosyl-L-methionine = N(5)-methyl-L-glutaminyl-[histone H2A] + S-adenosyl-L-homocysteine + H(+)</text>
        <dbReference type="Rhea" id="RHEA:50904"/>
        <dbReference type="Rhea" id="RHEA-COMP:12837"/>
        <dbReference type="Rhea" id="RHEA-COMP:12839"/>
        <dbReference type="ChEBI" id="CHEBI:15378"/>
        <dbReference type="ChEBI" id="CHEBI:30011"/>
        <dbReference type="ChEBI" id="CHEBI:57856"/>
        <dbReference type="ChEBI" id="CHEBI:59789"/>
        <dbReference type="ChEBI" id="CHEBI:61891"/>
    </reaction>
</comment>
<dbReference type="GO" id="GO:0003723">
    <property type="term" value="F:RNA binding"/>
    <property type="evidence" value="ECO:0007669"/>
    <property type="project" value="UniProtKB-KW"/>
</dbReference>
<evidence type="ECO:0000256" key="6">
    <source>
        <dbReference type="ARBA" id="ARBA00022884"/>
    </source>
</evidence>
<dbReference type="GO" id="GO:1990259">
    <property type="term" value="F:histone H2AQ104 methyltransferase activity"/>
    <property type="evidence" value="ECO:0007669"/>
    <property type="project" value="TreeGrafter"/>
</dbReference>
<dbReference type="Proteomes" id="UP000271974">
    <property type="component" value="Unassembled WGS sequence"/>
</dbReference>
<evidence type="ECO:0000313" key="9">
    <source>
        <dbReference type="EMBL" id="RUS71362.1"/>
    </source>
</evidence>
<dbReference type="AlphaFoldDB" id="A0A3S0ZN89"/>
<evidence type="ECO:0000256" key="8">
    <source>
        <dbReference type="ARBA" id="ARBA00047568"/>
    </source>
</evidence>
<dbReference type="GO" id="GO:0000494">
    <property type="term" value="P:box C/D sno(s)RNA 3'-end processing"/>
    <property type="evidence" value="ECO:0007669"/>
    <property type="project" value="TreeGrafter"/>
</dbReference>
<dbReference type="Pfam" id="PF01269">
    <property type="entry name" value="Fibrillarin"/>
    <property type="match status" value="1"/>
</dbReference>
<name>A0A3S0ZN89_ELYCH</name>
<protein>
    <recommendedName>
        <fullName evidence="2">rRNA 2'-O-methyltransferase fibrillarin</fullName>
    </recommendedName>
    <alternativeName>
        <fullName evidence="7">Histone-glutamine methyltransferase</fullName>
    </alternativeName>
</protein>
<dbReference type="PRINTS" id="PR00052">
    <property type="entry name" value="FIBRILLARIN"/>
</dbReference>
<dbReference type="SUPFAM" id="SSF53335">
    <property type="entry name" value="S-adenosyl-L-methionine-dependent methyltransferases"/>
    <property type="match status" value="1"/>
</dbReference>
<keyword evidence="3" id="KW-0698">rRNA processing</keyword>
<accession>A0A3S0ZN89</accession>
<evidence type="ECO:0000256" key="2">
    <source>
        <dbReference type="ARBA" id="ARBA00015190"/>
    </source>
</evidence>
<dbReference type="GO" id="GO:0008649">
    <property type="term" value="F:rRNA methyltransferase activity"/>
    <property type="evidence" value="ECO:0007669"/>
    <property type="project" value="TreeGrafter"/>
</dbReference>
<keyword evidence="10" id="KW-1185">Reference proteome</keyword>
<dbReference type="InterPro" id="IPR000692">
    <property type="entry name" value="Fibrillarin"/>
</dbReference>
<dbReference type="Gene3D" id="3.40.50.150">
    <property type="entry name" value="Vaccinia Virus protein VP39"/>
    <property type="match status" value="1"/>
</dbReference>
<dbReference type="GO" id="GO:0032040">
    <property type="term" value="C:small-subunit processome"/>
    <property type="evidence" value="ECO:0007669"/>
    <property type="project" value="TreeGrafter"/>
</dbReference>
<dbReference type="STRING" id="188477.A0A3S0ZN89"/>
<proteinExistence type="inferred from homology"/>
<evidence type="ECO:0000256" key="7">
    <source>
        <dbReference type="ARBA" id="ARBA00032245"/>
    </source>
</evidence>
<dbReference type="GO" id="GO:0015030">
    <property type="term" value="C:Cajal body"/>
    <property type="evidence" value="ECO:0007669"/>
    <property type="project" value="TreeGrafter"/>
</dbReference>
<keyword evidence="5" id="KW-0808">Transferase</keyword>
<dbReference type="OrthoDB" id="1859733at2759"/>
<organism evidence="9 10">
    <name type="scientific">Elysia chlorotica</name>
    <name type="common">Eastern emerald elysia</name>
    <name type="synonym">Sea slug</name>
    <dbReference type="NCBI Taxonomy" id="188477"/>
    <lineage>
        <taxon>Eukaryota</taxon>
        <taxon>Metazoa</taxon>
        <taxon>Spiralia</taxon>
        <taxon>Lophotrochozoa</taxon>
        <taxon>Mollusca</taxon>
        <taxon>Gastropoda</taxon>
        <taxon>Heterobranchia</taxon>
        <taxon>Euthyneura</taxon>
        <taxon>Panpulmonata</taxon>
        <taxon>Sacoglossa</taxon>
        <taxon>Placobranchoidea</taxon>
        <taxon>Plakobranchidae</taxon>
        <taxon>Elysia</taxon>
    </lineage>
</organism>
<evidence type="ECO:0000256" key="3">
    <source>
        <dbReference type="ARBA" id="ARBA00022552"/>
    </source>
</evidence>
<evidence type="ECO:0000256" key="1">
    <source>
        <dbReference type="ARBA" id="ARBA00010632"/>
    </source>
</evidence>
<keyword evidence="6" id="KW-0694">RNA-binding</keyword>
<reference evidence="9 10" key="1">
    <citation type="submission" date="2019-01" db="EMBL/GenBank/DDBJ databases">
        <title>A draft genome assembly of the solar-powered sea slug Elysia chlorotica.</title>
        <authorList>
            <person name="Cai H."/>
            <person name="Li Q."/>
            <person name="Fang X."/>
            <person name="Li J."/>
            <person name="Curtis N.E."/>
            <person name="Altenburger A."/>
            <person name="Shibata T."/>
            <person name="Feng M."/>
            <person name="Maeda T."/>
            <person name="Schwartz J.A."/>
            <person name="Shigenobu S."/>
            <person name="Lundholm N."/>
            <person name="Nishiyama T."/>
            <person name="Yang H."/>
            <person name="Hasebe M."/>
            <person name="Li S."/>
            <person name="Pierce S.K."/>
            <person name="Wang J."/>
        </authorList>
    </citation>
    <scope>NUCLEOTIDE SEQUENCE [LARGE SCALE GENOMIC DNA]</scope>
    <source>
        <strain evidence="9">EC2010</strain>
        <tissue evidence="9">Whole organism of an adult</tissue>
    </source>
</reference>
<sequence>MLVGMVDVIFADVAQPDQARIVAVNAHSFLKNSGHVVISIKANCVDSTAEPAAVFAGEVEKMKQEKIKPMEQLTLEPYERDHAVVVGRYRPPPKK</sequence>
<evidence type="ECO:0000256" key="5">
    <source>
        <dbReference type="ARBA" id="ARBA00022679"/>
    </source>
</evidence>
<comment type="similarity">
    <text evidence="1">Belongs to the methyltransferase superfamily. Fibrillarin family.</text>
</comment>
<dbReference type="InterPro" id="IPR029063">
    <property type="entry name" value="SAM-dependent_MTases_sf"/>
</dbReference>
<dbReference type="EMBL" id="RQTK01001227">
    <property type="protein sequence ID" value="RUS71362.1"/>
    <property type="molecule type" value="Genomic_DNA"/>
</dbReference>
<evidence type="ECO:0000313" key="10">
    <source>
        <dbReference type="Proteomes" id="UP000271974"/>
    </source>
</evidence>
<dbReference type="PANTHER" id="PTHR10335:SF17">
    <property type="entry name" value="FIBRILLARIN"/>
    <property type="match status" value="1"/>
</dbReference>